<dbReference type="GO" id="GO:0005524">
    <property type="term" value="F:ATP binding"/>
    <property type="evidence" value="ECO:0007669"/>
    <property type="project" value="UniProtKB-KW"/>
</dbReference>
<keyword evidence="20" id="KW-0464">Manganese</keyword>
<feature type="transmembrane region" description="Helical" evidence="23">
    <location>
        <begin position="161"/>
        <end position="179"/>
    </location>
</feature>
<comment type="cofactor">
    <cofactor evidence="3">
        <name>Mg(2+)</name>
        <dbReference type="ChEBI" id="CHEBI:18420"/>
    </cofactor>
</comment>
<comment type="catalytic activity">
    <reaction evidence="1">
        <text>ATP + protein L-histidine = ADP + protein N-phospho-L-histidine.</text>
        <dbReference type="EC" id="2.7.13.3"/>
    </reaction>
</comment>
<dbReference type="InterPro" id="IPR003661">
    <property type="entry name" value="HisK_dim/P_dom"/>
</dbReference>
<dbReference type="CDD" id="cd00075">
    <property type="entry name" value="HATPase"/>
    <property type="match status" value="1"/>
</dbReference>
<evidence type="ECO:0000256" key="18">
    <source>
        <dbReference type="ARBA" id="ARBA00023016"/>
    </source>
</evidence>
<dbReference type="PROSITE" id="PS50109">
    <property type="entry name" value="HIS_KIN"/>
    <property type="match status" value="1"/>
</dbReference>
<sequence length="467" mass="48257">MTRRRVSLAVRITVLCLAVAGVAVLVAGVVSASLVRRTGEQVLRTSMSAQADVLASQLDETGFGSRVGLAKVTDVVRGQGISVVLVRPRTGPTGGDPAAVRAAVEAGLARIDAGRVISAKPTVAGQEYLVEARGEAAGTGFALVAPLQVARSTQRLLARDILFALGAGLLVAAVAGLVLGRLLARPLRRTAGVAATMRQGRRDLRAPVEGPSEVAEVASAVNELAAALQQSESRQREFLLSVSHELRTPLTAVHGFAESVADGVVTGEDARHAGQTILRESQRLERLVSDLLDLARLGADEFRLDLAEIDVSDTARRCAEVWQVRCERAGVRFHAEIPDGPMPVVADARRLRQVLDGLAENALRVTPAGAPITLSLAAPAGGGAVLQVRDGGPGLAPEDYAIAFERGALNAKYRGSRPVGSGIGLALAHGLVTRMGGTISAGPAPEGGAAFTLTLARGSHGDGEVPG</sequence>
<dbReference type="CDD" id="cd00082">
    <property type="entry name" value="HisKA"/>
    <property type="match status" value="1"/>
</dbReference>
<name>A0A558BR27_9PSEU</name>
<proteinExistence type="predicted"/>
<comment type="subcellular location">
    <subcellularLocation>
        <location evidence="4">Cell membrane</location>
        <topology evidence="4">Multi-pass membrane protein</topology>
    </subcellularLocation>
</comment>
<evidence type="ECO:0000256" key="23">
    <source>
        <dbReference type="SAM" id="Phobius"/>
    </source>
</evidence>
<keyword evidence="23" id="KW-0472">Membrane</keyword>
<evidence type="ECO:0000256" key="21">
    <source>
        <dbReference type="ARBA" id="ARBA00040454"/>
    </source>
</evidence>
<dbReference type="Gene3D" id="3.30.565.10">
    <property type="entry name" value="Histidine kinase-like ATPase, C-terminal domain"/>
    <property type="match status" value="1"/>
</dbReference>
<keyword evidence="18" id="KW-0346">Stress response</keyword>
<dbReference type="InterPro" id="IPR050980">
    <property type="entry name" value="2C_sensor_his_kinase"/>
</dbReference>
<dbReference type="SMART" id="SM00387">
    <property type="entry name" value="HATPase_c"/>
    <property type="match status" value="1"/>
</dbReference>
<dbReference type="GO" id="GO:0004721">
    <property type="term" value="F:phosphoprotein phosphatase activity"/>
    <property type="evidence" value="ECO:0007669"/>
    <property type="project" value="UniProtKB-KW"/>
</dbReference>
<dbReference type="OrthoDB" id="3190394at2"/>
<evidence type="ECO:0000256" key="10">
    <source>
        <dbReference type="ARBA" id="ARBA00022741"/>
    </source>
</evidence>
<dbReference type="AlphaFoldDB" id="A0A558BR27"/>
<feature type="domain" description="Histidine kinase" evidence="24">
    <location>
        <begin position="241"/>
        <end position="459"/>
    </location>
</feature>
<dbReference type="FunFam" id="1.10.287.130:FF:000001">
    <property type="entry name" value="Two-component sensor histidine kinase"/>
    <property type="match status" value="1"/>
</dbReference>
<keyword evidence="8" id="KW-0808">Transferase</keyword>
<dbReference type="InterPro" id="IPR003594">
    <property type="entry name" value="HATPase_dom"/>
</dbReference>
<dbReference type="Gene3D" id="1.10.287.130">
    <property type="match status" value="1"/>
</dbReference>
<dbReference type="InterPro" id="IPR005467">
    <property type="entry name" value="His_kinase_dom"/>
</dbReference>
<dbReference type="InterPro" id="IPR004358">
    <property type="entry name" value="Sig_transdc_His_kin-like_C"/>
</dbReference>
<feature type="domain" description="HAMP" evidence="25">
    <location>
        <begin position="181"/>
        <end position="233"/>
    </location>
</feature>
<keyword evidence="27" id="KW-1185">Reference proteome</keyword>
<dbReference type="Pfam" id="PF00672">
    <property type="entry name" value="HAMP"/>
    <property type="match status" value="1"/>
</dbReference>
<dbReference type="SMART" id="SM00304">
    <property type="entry name" value="HAMP"/>
    <property type="match status" value="1"/>
</dbReference>
<keyword evidence="12" id="KW-0378">Hydrolase</keyword>
<evidence type="ECO:0000256" key="4">
    <source>
        <dbReference type="ARBA" id="ARBA00004651"/>
    </source>
</evidence>
<evidence type="ECO:0000313" key="27">
    <source>
        <dbReference type="Proteomes" id="UP000320011"/>
    </source>
</evidence>
<protein>
    <recommendedName>
        <fullName evidence="21">Signal transduction histidine-protein kinase/phosphatase MprB</fullName>
        <ecNumber evidence="5">2.7.13.3</ecNumber>
    </recommendedName>
    <alternativeName>
        <fullName evidence="22">Mycobacterial persistence regulator B</fullName>
    </alternativeName>
</protein>
<dbReference type="PANTHER" id="PTHR44936">
    <property type="entry name" value="SENSOR PROTEIN CREC"/>
    <property type="match status" value="1"/>
</dbReference>
<evidence type="ECO:0000256" key="5">
    <source>
        <dbReference type="ARBA" id="ARBA00012438"/>
    </source>
</evidence>
<evidence type="ECO:0000259" key="24">
    <source>
        <dbReference type="PROSITE" id="PS50109"/>
    </source>
</evidence>
<reference evidence="26 27" key="2">
    <citation type="submission" date="2019-08" db="EMBL/GenBank/DDBJ databases">
        <title>Amycolatopsis acidicola sp. nov., isolated from peat swamp forest soil.</title>
        <authorList>
            <person name="Srisuk N."/>
        </authorList>
    </citation>
    <scope>NUCLEOTIDE SEQUENCE [LARGE SCALE GENOMIC DNA]</scope>
    <source>
        <strain evidence="26 27">TBRC 6029</strain>
    </source>
</reference>
<evidence type="ECO:0000256" key="6">
    <source>
        <dbReference type="ARBA" id="ARBA00022475"/>
    </source>
</evidence>
<evidence type="ECO:0000256" key="11">
    <source>
        <dbReference type="ARBA" id="ARBA00022777"/>
    </source>
</evidence>
<evidence type="ECO:0000256" key="12">
    <source>
        <dbReference type="ARBA" id="ARBA00022801"/>
    </source>
</evidence>
<organism evidence="26 27">
    <name type="scientific">Amycolatopsis rhizosphaerae</name>
    <dbReference type="NCBI Taxonomy" id="2053003"/>
    <lineage>
        <taxon>Bacteria</taxon>
        <taxon>Bacillati</taxon>
        <taxon>Actinomycetota</taxon>
        <taxon>Actinomycetes</taxon>
        <taxon>Pseudonocardiales</taxon>
        <taxon>Pseudonocardiaceae</taxon>
        <taxon>Amycolatopsis</taxon>
    </lineage>
</organism>
<evidence type="ECO:0000256" key="1">
    <source>
        <dbReference type="ARBA" id="ARBA00000085"/>
    </source>
</evidence>
<dbReference type="Pfam" id="PF02518">
    <property type="entry name" value="HATPase_c"/>
    <property type="match status" value="1"/>
</dbReference>
<evidence type="ECO:0000259" key="25">
    <source>
        <dbReference type="PROSITE" id="PS50885"/>
    </source>
</evidence>
<dbReference type="PROSITE" id="PS50885">
    <property type="entry name" value="HAMP"/>
    <property type="match status" value="1"/>
</dbReference>
<keyword evidence="16 23" id="KW-1133">Transmembrane helix</keyword>
<evidence type="ECO:0000256" key="22">
    <source>
        <dbReference type="ARBA" id="ARBA00041776"/>
    </source>
</evidence>
<evidence type="ECO:0000256" key="19">
    <source>
        <dbReference type="ARBA" id="ARBA00023026"/>
    </source>
</evidence>
<evidence type="ECO:0000256" key="7">
    <source>
        <dbReference type="ARBA" id="ARBA00022553"/>
    </source>
</evidence>
<evidence type="ECO:0000256" key="3">
    <source>
        <dbReference type="ARBA" id="ARBA00001946"/>
    </source>
</evidence>
<dbReference type="SUPFAM" id="SSF47384">
    <property type="entry name" value="Homodimeric domain of signal transducing histidine kinase"/>
    <property type="match status" value="1"/>
</dbReference>
<evidence type="ECO:0000256" key="8">
    <source>
        <dbReference type="ARBA" id="ARBA00022679"/>
    </source>
</evidence>
<reference evidence="26 27" key="1">
    <citation type="submission" date="2019-07" db="EMBL/GenBank/DDBJ databases">
        <authorList>
            <person name="Duangmal K."/>
            <person name="Teo W.F.A."/>
        </authorList>
    </citation>
    <scope>NUCLEOTIDE SEQUENCE [LARGE SCALE GENOMIC DNA]</scope>
    <source>
        <strain evidence="26 27">TBRC 6029</strain>
    </source>
</reference>
<dbReference type="RefSeq" id="WP_144590960.1">
    <property type="nucleotide sequence ID" value="NZ_VJWX01000277.1"/>
</dbReference>
<keyword evidence="15" id="KW-0904">Protein phosphatase</keyword>
<evidence type="ECO:0000256" key="2">
    <source>
        <dbReference type="ARBA" id="ARBA00001936"/>
    </source>
</evidence>
<dbReference type="SMART" id="SM00388">
    <property type="entry name" value="HisKA"/>
    <property type="match status" value="1"/>
</dbReference>
<dbReference type="Proteomes" id="UP000320011">
    <property type="component" value="Unassembled WGS sequence"/>
</dbReference>
<dbReference type="GO" id="GO:0000155">
    <property type="term" value="F:phosphorelay sensor kinase activity"/>
    <property type="evidence" value="ECO:0007669"/>
    <property type="project" value="InterPro"/>
</dbReference>
<evidence type="ECO:0000256" key="17">
    <source>
        <dbReference type="ARBA" id="ARBA00023012"/>
    </source>
</evidence>
<evidence type="ECO:0000256" key="20">
    <source>
        <dbReference type="ARBA" id="ARBA00023211"/>
    </source>
</evidence>
<comment type="cofactor">
    <cofactor evidence="2">
        <name>Mn(2+)</name>
        <dbReference type="ChEBI" id="CHEBI:29035"/>
    </cofactor>
</comment>
<keyword evidence="13" id="KW-0067">ATP-binding</keyword>
<dbReference type="InterPro" id="IPR036097">
    <property type="entry name" value="HisK_dim/P_sf"/>
</dbReference>
<dbReference type="SUPFAM" id="SSF55874">
    <property type="entry name" value="ATPase domain of HSP90 chaperone/DNA topoisomerase II/histidine kinase"/>
    <property type="match status" value="1"/>
</dbReference>
<keyword evidence="14" id="KW-0460">Magnesium</keyword>
<comment type="caution">
    <text evidence="26">The sequence shown here is derived from an EMBL/GenBank/DDBJ whole genome shotgun (WGS) entry which is preliminary data.</text>
</comment>
<dbReference type="PRINTS" id="PR00344">
    <property type="entry name" value="BCTRLSENSOR"/>
</dbReference>
<evidence type="ECO:0000256" key="14">
    <source>
        <dbReference type="ARBA" id="ARBA00022842"/>
    </source>
</evidence>
<keyword evidence="11 26" id="KW-0418">Kinase</keyword>
<dbReference type="InterPro" id="IPR003660">
    <property type="entry name" value="HAMP_dom"/>
</dbReference>
<keyword evidence="7" id="KW-0597">Phosphoprotein</keyword>
<evidence type="ECO:0000256" key="13">
    <source>
        <dbReference type="ARBA" id="ARBA00022840"/>
    </source>
</evidence>
<dbReference type="GO" id="GO:0005886">
    <property type="term" value="C:plasma membrane"/>
    <property type="evidence" value="ECO:0007669"/>
    <property type="project" value="UniProtKB-SubCell"/>
</dbReference>
<gene>
    <name evidence="26" type="ORF">FNH05_23935</name>
</gene>
<evidence type="ECO:0000256" key="15">
    <source>
        <dbReference type="ARBA" id="ARBA00022912"/>
    </source>
</evidence>
<evidence type="ECO:0000313" key="26">
    <source>
        <dbReference type="EMBL" id="TVT38951.1"/>
    </source>
</evidence>
<dbReference type="Pfam" id="PF00512">
    <property type="entry name" value="HisKA"/>
    <property type="match status" value="1"/>
</dbReference>
<keyword evidence="9 23" id="KW-0812">Transmembrane</keyword>
<keyword evidence="6" id="KW-1003">Cell membrane</keyword>
<dbReference type="InterPro" id="IPR036890">
    <property type="entry name" value="HATPase_C_sf"/>
</dbReference>
<keyword evidence="17" id="KW-0902">Two-component regulatory system</keyword>
<dbReference type="EMBL" id="VJWX01000277">
    <property type="protein sequence ID" value="TVT38951.1"/>
    <property type="molecule type" value="Genomic_DNA"/>
</dbReference>
<evidence type="ECO:0000256" key="9">
    <source>
        <dbReference type="ARBA" id="ARBA00022692"/>
    </source>
</evidence>
<keyword evidence="10" id="KW-0547">Nucleotide-binding</keyword>
<keyword evidence="19" id="KW-0843">Virulence</keyword>
<dbReference type="Gene3D" id="6.10.340.10">
    <property type="match status" value="1"/>
</dbReference>
<evidence type="ECO:0000256" key="16">
    <source>
        <dbReference type="ARBA" id="ARBA00022989"/>
    </source>
</evidence>
<dbReference type="CDD" id="cd06225">
    <property type="entry name" value="HAMP"/>
    <property type="match status" value="1"/>
</dbReference>
<accession>A0A558BR27</accession>
<dbReference type="SUPFAM" id="SSF158472">
    <property type="entry name" value="HAMP domain-like"/>
    <property type="match status" value="1"/>
</dbReference>
<dbReference type="EC" id="2.7.13.3" evidence="5"/>
<dbReference type="PANTHER" id="PTHR44936:SF9">
    <property type="entry name" value="SENSOR PROTEIN CREC"/>
    <property type="match status" value="1"/>
</dbReference>